<sequence>MSSYTPPGRLGNTDLDLSSDPRTHPDLKKSLDAMGMGGNATQGFPVRTDLQVIHSALEQVESMIMGLYNAVDMSNPEDANEAEVTETVEEIDGPDGNKIKLYITKPKGATSKLPGVVYIHGGGMTINPTRNPVHDRWCKSLALQNQVVVMIDFRNAWTKEKHNPFPAGLNDCAAGVQWVAANRDSLGINNFIVQGESGGANLSLAVALKANREGWIHEIAGVYGYVPYISGTYGWSRERKLEHLPSQIENDEYFLNASMQAAMAYYYSPGQGELENPLAWPYHATEQDLKGLPPHAISVDELDGLRDEGVEYYRKLTRAGVKATCEVNLGVTHGAAVIFRNALPEVARKQIGLIAAFARGLQ</sequence>
<feature type="compositionally biased region" description="Basic and acidic residues" evidence="2">
    <location>
        <begin position="19"/>
        <end position="31"/>
    </location>
</feature>
<dbReference type="InterPro" id="IPR029058">
    <property type="entry name" value="AB_hydrolase_fold"/>
</dbReference>
<dbReference type="AlphaFoldDB" id="A0A9Q9ARW0"/>
<dbReference type="Pfam" id="PF07859">
    <property type="entry name" value="Abhydrolase_3"/>
    <property type="match status" value="1"/>
</dbReference>
<feature type="domain" description="Alpha/beta hydrolase fold-3" evidence="3">
    <location>
        <begin position="116"/>
        <end position="335"/>
    </location>
</feature>
<dbReference type="SUPFAM" id="SSF53474">
    <property type="entry name" value="alpha/beta-Hydrolases"/>
    <property type="match status" value="1"/>
</dbReference>
<protein>
    <submittedName>
        <fullName evidence="4">Alpha/beta hydrolase-3</fullName>
    </submittedName>
</protein>
<accession>A0A9Q9ARW0</accession>
<name>A0A9Q9ARW0_9PEZI</name>
<organism evidence="4 5">
    <name type="scientific">Septoria linicola</name>
    <dbReference type="NCBI Taxonomy" id="215465"/>
    <lineage>
        <taxon>Eukaryota</taxon>
        <taxon>Fungi</taxon>
        <taxon>Dikarya</taxon>
        <taxon>Ascomycota</taxon>
        <taxon>Pezizomycotina</taxon>
        <taxon>Dothideomycetes</taxon>
        <taxon>Dothideomycetidae</taxon>
        <taxon>Mycosphaerellales</taxon>
        <taxon>Mycosphaerellaceae</taxon>
        <taxon>Septoria</taxon>
    </lineage>
</organism>
<dbReference type="Proteomes" id="UP001056384">
    <property type="component" value="Chromosome 3"/>
</dbReference>
<keyword evidence="1 4" id="KW-0378">Hydrolase</keyword>
<dbReference type="PANTHER" id="PTHR48081">
    <property type="entry name" value="AB HYDROLASE SUPERFAMILY PROTEIN C4A8.06C"/>
    <property type="match status" value="1"/>
</dbReference>
<feature type="region of interest" description="Disordered" evidence="2">
    <location>
        <begin position="1"/>
        <end position="40"/>
    </location>
</feature>
<proteinExistence type="predicted"/>
<dbReference type="PANTHER" id="PTHR48081:SF8">
    <property type="entry name" value="ALPHA_BETA HYDROLASE FOLD-3 DOMAIN-CONTAINING PROTEIN-RELATED"/>
    <property type="match status" value="1"/>
</dbReference>
<evidence type="ECO:0000313" key="4">
    <source>
        <dbReference type="EMBL" id="USW51028.1"/>
    </source>
</evidence>
<dbReference type="GO" id="GO:0016787">
    <property type="term" value="F:hydrolase activity"/>
    <property type="evidence" value="ECO:0007669"/>
    <property type="project" value="UniProtKB-KW"/>
</dbReference>
<dbReference type="InterPro" id="IPR050300">
    <property type="entry name" value="GDXG_lipolytic_enzyme"/>
</dbReference>
<evidence type="ECO:0000313" key="5">
    <source>
        <dbReference type="Proteomes" id="UP001056384"/>
    </source>
</evidence>
<dbReference type="EMBL" id="CP099420">
    <property type="protein sequence ID" value="USW51028.1"/>
    <property type="molecule type" value="Genomic_DNA"/>
</dbReference>
<evidence type="ECO:0000259" key="3">
    <source>
        <dbReference type="Pfam" id="PF07859"/>
    </source>
</evidence>
<evidence type="ECO:0000256" key="1">
    <source>
        <dbReference type="ARBA" id="ARBA00022801"/>
    </source>
</evidence>
<dbReference type="InterPro" id="IPR013094">
    <property type="entry name" value="AB_hydrolase_3"/>
</dbReference>
<reference evidence="4" key="1">
    <citation type="submission" date="2022-06" db="EMBL/GenBank/DDBJ databases">
        <title>Complete genome sequences of two strains of the flax pathogen Septoria linicola.</title>
        <authorList>
            <person name="Lapalu N."/>
            <person name="Simon A."/>
            <person name="Demenou B."/>
            <person name="Paumier D."/>
            <person name="Guillot M.-P."/>
            <person name="Gout L."/>
            <person name="Valade R."/>
        </authorList>
    </citation>
    <scope>NUCLEOTIDE SEQUENCE</scope>
    <source>
        <strain evidence="4">SE15195</strain>
    </source>
</reference>
<gene>
    <name evidence="4" type="ORF">Slin15195_G043470</name>
</gene>
<dbReference type="Gene3D" id="3.40.50.1820">
    <property type="entry name" value="alpha/beta hydrolase"/>
    <property type="match status" value="1"/>
</dbReference>
<evidence type="ECO:0000256" key="2">
    <source>
        <dbReference type="SAM" id="MobiDB-lite"/>
    </source>
</evidence>
<keyword evidence="5" id="KW-1185">Reference proteome</keyword>